<name>X6NFC4_RETFI</name>
<dbReference type="Proteomes" id="UP000023152">
    <property type="component" value="Unassembled WGS sequence"/>
</dbReference>
<evidence type="ECO:0000313" key="2">
    <source>
        <dbReference type="Proteomes" id="UP000023152"/>
    </source>
</evidence>
<keyword evidence="2" id="KW-1185">Reference proteome</keyword>
<proteinExistence type="predicted"/>
<dbReference type="AlphaFoldDB" id="X6NFC4"/>
<reference evidence="1 2" key="1">
    <citation type="journal article" date="2013" name="Curr. Biol.">
        <title>The Genome of the Foraminiferan Reticulomyxa filosa.</title>
        <authorList>
            <person name="Glockner G."/>
            <person name="Hulsmann N."/>
            <person name="Schleicher M."/>
            <person name="Noegel A.A."/>
            <person name="Eichinger L."/>
            <person name="Gallinger C."/>
            <person name="Pawlowski J."/>
            <person name="Sierra R."/>
            <person name="Euteneuer U."/>
            <person name="Pillet L."/>
            <person name="Moustafa A."/>
            <person name="Platzer M."/>
            <person name="Groth M."/>
            <person name="Szafranski K."/>
            <person name="Schliwa M."/>
        </authorList>
    </citation>
    <scope>NUCLEOTIDE SEQUENCE [LARGE SCALE GENOMIC DNA]</scope>
</reference>
<gene>
    <name evidence="1" type="ORF">RFI_13119</name>
</gene>
<sequence>MISYSKFFYFFFFLLLLLVLTVFLLLFSAICGLKTEGRVLNLKNPLIHVTDKPDCITYDSDADYPRAVNPTKKTTSFYYIRSLFEKNEKLTDIYCPLPECNQVWDWTLVATVANLTAEENLRYTLERDRRKNGNENMKKCPKCSINIVRPEDLTMFR</sequence>
<dbReference type="EMBL" id="ASPP01009491">
    <property type="protein sequence ID" value="ETO24042.1"/>
    <property type="molecule type" value="Genomic_DNA"/>
</dbReference>
<protein>
    <submittedName>
        <fullName evidence="1">Uncharacterized protein</fullName>
    </submittedName>
</protein>
<organism evidence="1 2">
    <name type="scientific">Reticulomyxa filosa</name>
    <dbReference type="NCBI Taxonomy" id="46433"/>
    <lineage>
        <taxon>Eukaryota</taxon>
        <taxon>Sar</taxon>
        <taxon>Rhizaria</taxon>
        <taxon>Retaria</taxon>
        <taxon>Foraminifera</taxon>
        <taxon>Monothalamids</taxon>
        <taxon>Reticulomyxidae</taxon>
        <taxon>Reticulomyxa</taxon>
    </lineage>
</organism>
<evidence type="ECO:0000313" key="1">
    <source>
        <dbReference type="EMBL" id="ETO24042.1"/>
    </source>
</evidence>
<comment type="caution">
    <text evidence="1">The sequence shown here is derived from an EMBL/GenBank/DDBJ whole genome shotgun (WGS) entry which is preliminary data.</text>
</comment>
<accession>X6NFC4</accession>